<evidence type="ECO:0000256" key="2">
    <source>
        <dbReference type="ARBA" id="ARBA00004305"/>
    </source>
</evidence>
<evidence type="ECO:0000259" key="14">
    <source>
        <dbReference type="Pfam" id="PF16026"/>
    </source>
</evidence>
<keyword evidence="9" id="KW-0446">Lipid-binding</keyword>
<dbReference type="EMBL" id="JTDY01003797">
    <property type="protein sequence ID" value="KOB68991.1"/>
    <property type="molecule type" value="Genomic_DNA"/>
</dbReference>
<dbReference type="GO" id="GO:0035694">
    <property type="term" value="P:mitochondrial protein catabolic process"/>
    <property type="evidence" value="ECO:0007669"/>
    <property type="project" value="InterPro"/>
</dbReference>
<dbReference type="Pfam" id="PF16026">
    <property type="entry name" value="MIEAP"/>
    <property type="match status" value="1"/>
</dbReference>
<feature type="domain" description="Mitochondria-eating protein C-terminal" evidence="14">
    <location>
        <begin position="80"/>
        <end position="220"/>
    </location>
</feature>
<evidence type="ECO:0000313" key="15">
    <source>
        <dbReference type="EMBL" id="KOB68991.1"/>
    </source>
</evidence>
<dbReference type="PANTHER" id="PTHR21771:SF1">
    <property type="entry name" value="MITOCHONDRIA-EATING PROTEIN"/>
    <property type="match status" value="1"/>
</dbReference>
<evidence type="ECO:0000256" key="6">
    <source>
        <dbReference type="ARBA" id="ARBA00022490"/>
    </source>
</evidence>
<evidence type="ECO:0000256" key="12">
    <source>
        <dbReference type="ARBA" id="ARBA00032687"/>
    </source>
</evidence>
<dbReference type="GO" id="GO:0008289">
    <property type="term" value="F:lipid binding"/>
    <property type="evidence" value="ECO:0007669"/>
    <property type="project" value="UniProtKB-KW"/>
</dbReference>
<evidence type="ECO:0000256" key="13">
    <source>
        <dbReference type="SAM" id="MobiDB-lite"/>
    </source>
</evidence>
<proteinExistence type="inferred from homology"/>
<reference evidence="15 16" key="1">
    <citation type="journal article" date="2015" name="Genome Biol. Evol.">
        <title>The genome of winter moth (Operophtera brumata) provides a genomic perspective on sexual dimorphism and phenology.</title>
        <authorList>
            <person name="Derks M.F."/>
            <person name="Smit S."/>
            <person name="Salis L."/>
            <person name="Schijlen E."/>
            <person name="Bossers A."/>
            <person name="Mateman C."/>
            <person name="Pijl A.S."/>
            <person name="de Ridder D."/>
            <person name="Groenen M.A."/>
            <person name="Visser M.E."/>
            <person name="Megens H.J."/>
        </authorList>
    </citation>
    <scope>NUCLEOTIDE SEQUENCE [LARGE SCALE GENOMIC DNA]</scope>
    <source>
        <strain evidence="15">WM2013NL</strain>
        <tissue evidence="15">Head and thorax</tissue>
    </source>
</reference>
<dbReference type="InterPro" id="IPR026169">
    <property type="entry name" value="MIEAP"/>
</dbReference>
<dbReference type="AlphaFoldDB" id="A0A0L7L0Z5"/>
<comment type="similarity">
    <text evidence="4">Belongs to the MIEAP family.</text>
</comment>
<dbReference type="GO" id="GO:0005741">
    <property type="term" value="C:mitochondrial outer membrane"/>
    <property type="evidence" value="ECO:0007669"/>
    <property type="project" value="UniProtKB-SubCell"/>
</dbReference>
<name>A0A0L7L0Z5_OPEBR</name>
<feature type="region of interest" description="Disordered" evidence="13">
    <location>
        <begin position="1"/>
        <end position="39"/>
    </location>
</feature>
<organism evidence="15 16">
    <name type="scientific">Operophtera brumata</name>
    <name type="common">Winter moth</name>
    <name type="synonym">Phalaena brumata</name>
    <dbReference type="NCBI Taxonomy" id="104452"/>
    <lineage>
        <taxon>Eukaryota</taxon>
        <taxon>Metazoa</taxon>
        <taxon>Ecdysozoa</taxon>
        <taxon>Arthropoda</taxon>
        <taxon>Hexapoda</taxon>
        <taxon>Insecta</taxon>
        <taxon>Pterygota</taxon>
        <taxon>Neoptera</taxon>
        <taxon>Endopterygota</taxon>
        <taxon>Lepidoptera</taxon>
        <taxon>Glossata</taxon>
        <taxon>Ditrysia</taxon>
        <taxon>Geometroidea</taxon>
        <taxon>Geometridae</taxon>
        <taxon>Larentiinae</taxon>
        <taxon>Operophtera</taxon>
    </lineage>
</organism>
<dbReference type="Proteomes" id="UP000037510">
    <property type="component" value="Unassembled WGS sequence"/>
</dbReference>
<comment type="subcellular location">
    <subcellularLocation>
        <location evidence="3">Cytoplasm</location>
    </subcellularLocation>
    <subcellularLocation>
        <location evidence="2">Mitochondrion matrix</location>
    </subcellularLocation>
    <subcellularLocation>
        <location evidence="1">Mitochondrion outer membrane</location>
    </subcellularLocation>
</comment>
<dbReference type="GO" id="GO:0005759">
    <property type="term" value="C:mitochondrial matrix"/>
    <property type="evidence" value="ECO:0007669"/>
    <property type="project" value="UniProtKB-SubCell"/>
</dbReference>
<keyword evidence="8" id="KW-0175">Coiled coil</keyword>
<evidence type="ECO:0000256" key="10">
    <source>
        <dbReference type="ARBA" id="ARBA00023128"/>
    </source>
</evidence>
<keyword evidence="16" id="KW-1185">Reference proteome</keyword>
<evidence type="ECO:0000256" key="9">
    <source>
        <dbReference type="ARBA" id="ARBA00023121"/>
    </source>
</evidence>
<evidence type="ECO:0000256" key="4">
    <source>
        <dbReference type="ARBA" id="ARBA00008233"/>
    </source>
</evidence>
<keyword evidence="10" id="KW-0496">Mitochondrion</keyword>
<sequence length="220" mass="24038">MTEGEGTGPDAVTPRSPTDSASDGYHSDSDDSQHPDRSKLVSQYAAVWSRAADEALPALAALEPLRQTPHLNLRDRRLSETKALLGVSDDVSSEPAVTRLLAAATRVLVETAHSFPLGEAERTVVNQVRSQSTLREYPCLAGCAPLHSLVAASCRAAWTISLHSPPLRIDTDFTPVLMNPERHVRFSKDGRDRRSDLIKSFVWPALMDGNRCVFRAVVLT</sequence>
<accession>A0A0L7L0Z5</accession>
<gene>
    <name evidence="15" type="ORF">OBRU01_17467</name>
</gene>
<evidence type="ECO:0000256" key="3">
    <source>
        <dbReference type="ARBA" id="ARBA00004496"/>
    </source>
</evidence>
<keyword evidence="11" id="KW-0472">Membrane</keyword>
<dbReference type="PANTHER" id="PTHR21771">
    <property type="entry name" value="MITOCHONDRIA-EATING PROTEIN-RELATED"/>
    <property type="match status" value="1"/>
</dbReference>
<evidence type="ECO:0000256" key="5">
    <source>
        <dbReference type="ARBA" id="ARBA00019863"/>
    </source>
</evidence>
<evidence type="ECO:0000256" key="8">
    <source>
        <dbReference type="ARBA" id="ARBA00023054"/>
    </source>
</evidence>
<keyword evidence="7" id="KW-1000">Mitochondrion outer membrane</keyword>
<evidence type="ECO:0000256" key="11">
    <source>
        <dbReference type="ARBA" id="ARBA00023136"/>
    </source>
</evidence>
<comment type="caution">
    <text evidence="15">The sequence shown here is derived from an EMBL/GenBank/DDBJ whole genome shotgun (WGS) entry which is preliminary data.</text>
</comment>
<evidence type="ECO:0000256" key="1">
    <source>
        <dbReference type="ARBA" id="ARBA00004294"/>
    </source>
</evidence>
<keyword evidence="6" id="KW-0963">Cytoplasm</keyword>
<dbReference type="GO" id="GO:0035695">
    <property type="term" value="P:mitophagy by internal vacuole formation"/>
    <property type="evidence" value="ECO:0007669"/>
    <property type="project" value="TreeGrafter"/>
</dbReference>
<dbReference type="InterPro" id="IPR031981">
    <property type="entry name" value="MIEAP_C"/>
</dbReference>
<evidence type="ECO:0000256" key="7">
    <source>
        <dbReference type="ARBA" id="ARBA00022787"/>
    </source>
</evidence>
<protein>
    <recommendedName>
        <fullName evidence="5">Mitochondria-eating protein</fullName>
    </recommendedName>
    <alternativeName>
        <fullName evidence="12">Spermatogenesis-associated protein 18</fullName>
    </alternativeName>
</protein>
<feature type="compositionally biased region" description="Basic and acidic residues" evidence="13">
    <location>
        <begin position="25"/>
        <end position="39"/>
    </location>
</feature>
<evidence type="ECO:0000313" key="16">
    <source>
        <dbReference type="Proteomes" id="UP000037510"/>
    </source>
</evidence>